<evidence type="ECO:0000256" key="3">
    <source>
        <dbReference type="ARBA" id="ARBA00022448"/>
    </source>
</evidence>
<feature type="transmembrane region" description="Helical" evidence="8">
    <location>
        <begin position="60"/>
        <end position="78"/>
    </location>
</feature>
<feature type="transmembrane region" description="Helical" evidence="8">
    <location>
        <begin position="111"/>
        <end position="132"/>
    </location>
</feature>
<dbReference type="GO" id="GO:0042907">
    <property type="term" value="F:xanthine transmembrane transporter activity"/>
    <property type="evidence" value="ECO:0007669"/>
    <property type="project" value="TreeGrafter"/>
</dbReference>
<feature type="transmembrane region" description="Helical" evidence="8">
    <location>
        <begin position="323"/>
        <end position="345"/>
    </location>
</feature>
<proteinExistence type="inferred from homology"/>
<feature type="transmembrane region" description="Helical" evidence="8">
    <location>
        <begin position="411"/>
        <end position="431"/>
    </location>
</feature>
<protein>
    <submittedName>
        <fullName evidence="9">Xanthine permease</fullName>
    </submittedName>
</protein>
<dbReference type="Proteomes" id="UP000000814">
    <property type="component" value="Chromosome"/>
</dbReference>
<feature type="transmembrane region" description="Helical" evidence="8">
    <location>
        <begin position="84"/>
        <end position="104"/>
    </location>
</feature>
<evidence type="ECO:0000256" key="2">
    <source>
        <dbReference type="ARBA" id="ARBA00008821"/>
    </source>
</evidence>
<keyword evidence="10" id="KW-1185">Reference proteome</keyword>
<evidence type="ECO:0000256" key="5">
    <source>
        <dbReference type="ARBA" id="ARBA00022692"/>
    </source>
</evidence>
<dbReference type="GeneID" id="44997383"/>
<dbReference type="AlphaFoldDB" id="Q97KP5"/>
<keyword evidence="3" id="KW-0813">Transport</keyword>
<dbReference type="PROSITE" id="PS01116">
    <property type="entry name" value="XANTH_URACIL_PERMASE"/>
    <property type="match status" value="1"/>
</dbReference>
<evidence type="ECO:0000256" key="4">
    <source>
        <dbReference type="ARBA" id="ARBA00022475"/>
    </source>
</evidence>
<feature type="transmembrane region" description="Helical" evidence="8">
    <location>
        <begin position="203"/>
        <end position="223"/>
    </location>
</feature>
<dbReference type="eggNOG" id="COG2233">
    <property type="taxonomic scope" value="Bacteria"/>
</dbReference>
<keyword evidence="5 8" id="KW-0812">Transmembrane</keyword>
<dbReference type="NCBIfam" id="NF037981">
    <property type="entry name" value="NCS2_1"/>
    <property type="match status" value="1"/>
</dbReference>
<keyword evidence="6 8" id="KW-1133">Transmembrane helix</keyword>
<evidence type="ECO:0000256" key="1">
    <source>
        <dbReference type="ARBA" id="ARBA00004651"/>
    </source>
</evidence>
<feature type="transmembrane region" description="Helical" evidence="8">
    <location>
        <begin position="351"/>
        <end position="369"/>
    </location>
</feature>
<dbReference type="InterPro" id="IPR006042">
    <property type="entry name" value="Xan_ur_permease"/>
</dbReference>
<dbReference type="PANTHER" id="PTHR42810:SF2">
    <property type="entry name" value="PURINE PERMEASE C1399.01C-RELATED"/>
    <property type="match status" value="1"/>
</dbReference>
<accession>Q97KP5</accession>
<dbReference type="GO" id="GO:0005886">
    <property type="term" value="C:plasma membrane"/>
    <property type="evidence" value="ECO:0007669"/>
    <property type="project" value="UniProtKB-SubCell"/>
</dbReference>
<evidence type="ECO:0000256" key="8">
    <source>
        <dbReference type="SAM" id="Phobius"/>
    </source>
</evidence>
<dbReference type="PATRIC" id="fig|272562.8.peg.1082"/>
<keyword evidence="7 8" id="KW-0472">Membrane</keyword>
<dbReference type="NCBIfam" id="TIGR00801">
    <property type="entry name" value="ncs2"/>
    <property type="match status" value="1"/>
</dbReference>
<gene>
    <name evidence="9" type="ordered locus">CA_C0872</name>
</gene>
<feature type="transmembrane region" description="Helical" evidence="8">
    <location>
        <begin position="381"/>
        <end position="399"/>
    </location>
</feature>
<feature type="transmembrane region" description="Helical" evidence="8">
    <location>
        <begin position="138"/>
        <end position="160"/>
    </location>
</feature>
<dbReference type="InterPro" id="IPR017588">
    <property type="entry name" value="UacT-like"/>
</dbReference>
<dbReference type="PANTHER" id="PTHR42810">
    <property type="entry name" value="PURINE PERMEASE C1399.01C-RELATED"/>
    <property type="match status" value="1"/>
</dbReference>
<dbReference type="STRING" id="272562.CA_C0872"/>
<dbReference type="PIR" id="E97007">
    <property type="entry name" value="E97007"/>
</dbReference>
<feature type="transmembrane region" description="Helical" evidence="8">
    <location>
        <begin position="172"/>
        <end position="191"/>
    </location>
</feature>
<comment type="subcellular location">
    <subcellularLocation>
        <location evidence="1">Cell membrane</location>
        <topology evidence="1">Multi-pass membrane protein</topology>
    </subcellularLocation>
</comment>
<feature type="transmembrane region" description="Helical" evidence="8">
    <location>
        <begin position="27"/>
        <end position="48"/>
    </location>
</feature>
<evidence type="ECO:0000256" key="7">
    <source>
        <dbReference type="ARBA" id="ARBA00023136"/>
    </source>
</evidence>
<dbReference type="Pfam" id="PF00860">
    <property type="entry name" value="Xan_ur_permease"/>
    <property type="match status" value="1"/>
</dbReference>
<dbReference type="EMBL" id="AE001437">
    <property type="protein sequence ID" value="AAK78848.1"/>
    <property type="molecule type" value="Genomic_DNA"/>
</dbReference>
<dbReference type="NCBIfam" id="TIGR03173">
    <property type="entry name" value="pbuX"/>
    <property type="match status" value="1"/>
</dbReference>
<sequence>MEEKIKKETQIELSYGVEDKPELLSRILLAFQHIFAAFGGIIVVPIIVASSLKLDAKTSTALLSAAILMAGVATLIQSKGVYSVGARVACIMGTDITFVAPAAVVGKKFGLAGIFGATILGAVIVVILSFFIKYIMKFFPPIVTGIVVCLIGLTLLPVSIDWAAGGSGTKNYGSLQNISIALIVMVITLLINHYGRGLVSSASILIGMVVGYIICIPLGMVNFSTISNLKIISIPSIFQYGVKFNISALLPFIPAYFVSVISTVGNLRAINEISGIKDDSKISKGVLSDGIGSILAGMFGAMPNTSFSQNVGLIPLTKVASRYVTLVAGIILMVLGLVPKFSGIINIMPQPVLGGVGIVMFGTVAAAGIQTLSHVNLNNRNILIIATSIGLGLGVTFRPEILSSLPESLKMIFSSGISTGTIAALVLNLILKEKK</sequence>
<dbReference type="RefSeq" id="WP_010964190.1">
    <property type="nucleotide sequence ID" value="NC_003030.1"/>
</dbReference>
<evidence type="ECO:0000256" key="6">
    <source>
        <dbReference type="ARBA" id="ARBA00022989"/>
    </source>
</evidence>
<dbReference type="InterPro" id="IPR006043">
    <property type="entry name" value="NCS2"/>
</dbReference>
<evidence type="ECO:0000313" key="9">
    <source>
        <dbReference type="EMBL" id="AAK78848.1"/>
    </source>
</evidence>
<name>Q97KP5_CLOAB</name>
<comment type="similarity">
    <text evidence="2">Belongs to the nucleobase:cation symporter-2 (NCS2) (TC 2.A.40) family.</text>
</comment>
<feature type="transmembrane region" description="Helical" evidence="8">
    <location>
        <begin position="244"/>
        <end position="265"/>
    </location>
</feature>
<dbReference type="HOGENOM" id="CLU_017959_8_2_9"/>
<dbReference type="OrthoDB" id="9805749at2"/>
<dbReference type="KEGG" id="cac:CA_C0872"/>
<evidence type="ECO:0000313" key="10">
    <source>
        <dbReference type="Proteomes" id="UP000000814"/>
    </source>
</evidence>
<reference evidence="9 10" key="1">
    <citation type="journal article" date="2001" name="J. Bacteriol.">
        <title>Genome sequence and comparative analysis of the solvent-producing bacterium Clostridium acetobutylicum.</title>
        <authorList>
            <person name="Nolling J."/>
            <person name="Breton G."/>
            <person name="Omelchenko M.V."/>
            <person name="Makarova K.S."/>
            <person name="Zeng Q."/>
            <person name="Gibson R."/>
            <person name="Lee H.M."/>
            <person name="Dubois J."/>
            <person name="Qiu D."/>
            <person name="Hitti J."/>
            <person name="Wolf Y.I."/>
            <person name="Tatusov R.L."/>
            <person name="Sabathe F."/>
            <person name="Doucette-Stamm L."/>
            <person name="Soucaille P."/>
            <person name="Daly M.J."/>
            <person name="Bennett G.N."/>
            <person name="Koonin E.V."/>
            <person name="Smith D.R."/>
        </authorList>
    </citation>
    <scope>NUCLEOTIDE SEQUENCE [LARGE SCALE GENOMIC DNA]</scope>
    <source>
        <strain evidence="10">ATCC 824 / DSM 792 / JCM 1419 / LMG 5710 / VKM B-1787</strain>
    </source>
</reference>
<keyword evidence="4" id="KW-1003">Cell membrane</keyword>
<organism evidence="9 10">
    <name type="scientific">Clostridium acetobutylicum (strain ATCC 824 / DSM 792 / JCM 1419 / IAM 19013 / LMG 5710 / NBRC 13948 / NRRL B-527 / VKM B-1787 / 2291 / W)</name>
    <dbReference type="NCBI Taxonomy" id="272562"/>
    <lineage>
        <taxon>Bacteria</taxon>
        <taxon>Bacillati</taxon>
        <taxon>Bacillota</taxon>
        <taxon>Clostridia</taxon>
        <taxon>Eubacteriales</taxon>
        <taxon>Clostridiaceae</taxon>
        <taxon>Clostridium</taxon>
    </lineage>
</organism>